<gene>
    <name evidence="2" type="ORF">AOQ84DRAFT_377360</name>
</gene>
<sequence length="202" mass="20006">MYSLFSTLTFFLVFSTPLVSAHCKINAATGDLGGKGEAFGISASAADANSQSDVTVFSGNTAFGATQAGGAINPAADLAAVIKNTGATLPQVSSGGTVTMTLHQVNADGAGPMKCSIDATAQGASFQVMTITTNVPGTNGKSNAANQDFPLVAQIPAGVACTGTLGTTKNLCLVKCENPVGPFGGVVAIQQGTAAKALRFAA</sequence>
<dbReference type="PANTHER" id="PTHR34618">
    <property type="entry name" value="SURFACE PROTEIN MAS1, PUTATIVE-RELATED"/>
    <property type="match status" value="1"/>
</dbReference>
<reference evidence="2 3" key="1">
    <citation type="journal article" date="2016" name="Nat. Commun.">
        <title>Ectomycorrhizal ecology is imprinted in the genome of the dominant symbiotic fungus Cenococcum geophilum.</title>
        <authorList>
            <consortium name="DOE Joint Genome Institute"/>
            <person name="Peter M."/>
            <person name="Kohler A."/>
            <person name="Ohm R.A."/>
            <person name="Kuo A."/>
            <person name="Krutzmann J."/>
            <person name="Morin E."/>
            <person name="Arend M."/>
            <person name="Barry K.W."/>
            <person name="Binder M."/>
            <person name="Choi C."/>
            <person name="Clum A."/>
            <person name="Copeland A."/>
            <person name="Grisel N."/>
            <person name="Haridas S."/>
            <person name="Kipfer T."/>
            <person name="LaButti K."/>
            <person name="Lindquist E."/>
            <person name="Lipzen A."/>
            <person name="Maire R."/>
            <person name="Meier B."/>
            <person name="Mihaltcheva S."/>
            <person name="Molinier V."/>
            <person name="Murat C."/>
            <person name="Poggeler S."/>
            <person name="Quandt C.A."/>
            <person name="Sperisen C."/>
            <person name="Tritt A."/>
            <person name="Tisserant E."/>
            <person name="Crous P.W."/>
            <person name="Henrissat B."/>
            <person name="Nehls U."/>
            <person name="Egli S."/>
            <person name="Spatafora J.W."/>
            <person name="Grigoriev I.V."/>
            <person name="Martin F.M."/>
        </authorList>
    </citation>
    <scope>NUCLEOTIDE SEQUENCE [LARGE SCALE GENOMIC DNA]</scope>
    <source>
        <strain evidence="2 3">CBS 207.34</strain>
    </source>
</reference>
<dbReference type="Proteomes" id="UP000250140">
    <property type="component" value="Unassembled WGS sequence"/>
</dbReference>
<organism evidence="2 3">
    <name type="scientific">Glonium stellatum</name>
    <dbReference type="NCBI Taxonomy" id="574774"/>
    <lineage>
        <taxon>Eukaryota</taxon>
        <taxon>Fungi</taxon>
        <taxon>Dikarya</taxon>
        <taxon>Ascomycota</taxon>
        <taxon>Pezizomycotina</taxon>
        <taxon>Dothideomycetes</taxon>
        <taxon>Pleosporomycetidae</taxon>
        <taxon>Gloniales</taxon>
        <taxon>Gloniaceae</taxon>
        <taxon>Glonium</taxon>
    </lineage>
</organism>
<protein>
    <recommendedName>
        <fullName evidence="4">GEgh 16 protein</fullName>
    </recommendedName>
</protein>
<dbReference type="Pfam" id="PF11327">
    <property type="entry name" value="Egh16-like"/>
    <property type="match status" value="1"/>
</dbReference>
<name>A0A8E2EZK4_9PEZI</name>
<evidence type="ECO:0008006" key="4">
    <source>
        <dbReference type="Google" id="ProtNLM"/>
    </source>
</evidence>
<dbReference type="AlphaFoldDB" id="A0A8E2EZK4"/>
<feature type="signal peptide" evidence="1">
    <location>
        <begin position="1"/>
        <end position="21"/>
    </location>
</feature>
<keyword evidence="1" id="KW-0732">Signal</keyword>
<evidence type="ECO:0000313" key="3">
    <source>
        <dbReference type="Proteomes" id="UP000250140"/>
    </source>
</evidence>
<dbReference type="OrthoDB" id="3241054at2759"/>
<dbReference type="PANTHER" id="PTHR34618:SF4">
    <property type="entry name" value="CAS1"/>
    <property type="match status" value="1"/>
</dbReference>
<evidence type="ECO:0000313" key="2">
    <source>
        <dbReference type="EMBL" id="OCL07801.1"/>
    </source>
</evidence>
<dbReference type="EMBL" id="KV749784">
    <property type="protein sequence ID" value="OCL07801.1"/>
    <property type="molecule type" value="Genomic_DNA"/>
</dbReference>
<accession>A0A8E2EZK4</accession>
<evidence type="ECO:0000256" key="1">
    <source>
        <dbReference type="SAM" id="SignalP"/>
    </source>
</evidence>
<proteinExistence type="predicted"/>
<keyword evidence="3" id="KW-1185">Reference proteome</keyword>
<dbReference type="InterPro" id="IPR021476">
    <property type="entry name" value="Egh16-like"/>
</dbReference>
<feature type="chain" id="PRO_5034969933" description="GEgh 16 protein" evidence="1">
    <location>
        <begin position="22"/>
        <end position="202"/>
    </location>
</feature>